<feature type="transmembrane region" description="Helical" evidence="1">
    <location>
        <begin position="27"/>
        <end position="56"/>
    </location>
</feature>
<sequence length="301" mass="33994">MEHAEIIASAYTFTKNAFFSINHLPRWIVLFFYIVGPIIVGFIAATIVLQLIVLPILVSLLVGPDFGFTPEVLSGLLGYFAVLIGLACVFFVPLMQGYCYRLFRTGDTMPDTGNLWGLFFNGWRINITLFIYAIPLFVISLIYMLVFMYLFPDTGLYSAADVLELEGMMYVGTVFSYAAVQFVTTLIIILFACVGITHLCRTGSIREAVNLRKVADIIGKIGWYDYILSLVIMSILYLMITFVTMSLGQLFLNNVFIIGVLAVLYIFVLVPITVFFIKYLSIVYDTAFQPEEADTEEFDFF</sequence>
<evidence type="ECO:0008006" key="4">
    <source>
        <dbReference type="Google" id="ProtNLM"/>
    </source>
</evidence>
<dbReference type="RefSeq" id="WP_338094975.1">
    <property type="nucleotide sequence ID" value="NZ_JAWDKA010000011.1"/>
</dbReference>
<dbReference type="EMBL" id="JAWDKA010000011">
    <property type="protein sequence ID" value="MDV0442551.1"/>
    <property type="molecule type" value="Genomic_DNA"/>
</dbReference>
<dbReference type="Proteomes" id="UP001273136">
    <property type="component" value="Unassembled WGS sequence"/>
</dbReference>
<comment type="caution">
    <text evidence="2">The sequence shown here is derived from an EMBL/GenBank/DDBJ whole genome shotgun (WGS) entry which is preliminary data.</text>
</comment>
<dbReference type="AlphaFoldDB" id="A0AAE4SAM8"/>
<reference evidence="2" key="1">
    <citation type="submission" date="2023-06" db="EMBL/GenBank/DDBJ databases">
        <title>Genome sequence of Methancorpusculaceae sp. Ag1.</title>
        <authorList>
            <person name="Protasov E."/>
            <person name="Platt K."/>
            <person name="Poehlein A."/>
            <person name="Daniel R."/>
            <person name="Brune A."/>
        </authorList>
    </citation>
    <scope>NUCLEOTIDE SEQUENCE</scope>
    <source>
        <strain evidence="2">Ag1</strain>
    </source>
</reference>
<feature type="transmembrane region" description="Helical" evidence="1">
    <location>
        <begin position="129"/>
        <end position="151"/>
    </location>
</feature>
<organism evidence="2 3">
    <name type="scientific">Methanorbis furvi</name>
    <dbReference type="NCBI Taxonomy" id="3028299"/>
    <lineage>
        <taxon>Archaea</taxon>
        <taxon>Methanobacteriati</taxon>
        <taxon>Methanobacteriota</taxon>
        <taxon>Stenosarchaea group</taxon>
        <taxon>Methanomicrobia</taxon>
        <taxon>Methanomicrobiales</taxon>
        <taxon>Methanocorpusculaceae</taxon>
        <taxon>Methanorbis</taxon>
    </lineage>
</organism>
<keyword evidence="3" id="KW-1185">Reference proteome</keyword>
<accession>A0AAE4SAM8</accession>
<gene>
    <name evidence="2" type="ORF">McpAg1_17980</name>
</gene>
<feature type="transmembrane region" description="Helical" evidence="1">
    <location>
        <begin position="171"/>
        <end position="200"/>
    </location>
</feature>
<name>A0AAE4SAM8_9EURY</name>
<keyword evidence="1" id="KW-1133">Transmembrane helix</keyword>
<protein>
    <recommendedName>
        <fullName evidence="4">DUF4013 domain-containing protein</fullName>
    </recommendedName>
</protein>
<feature type="transmembrane region" description="Helical" evidence="1">
    <location>
        <begin position="255"/>
        <end position="277"/>
    </location>
</feature>
<feature type="transmembrane region" description="Helical" evidence="1">
    <location>
        <begin position="76"/>
        <end position="95"/>
    </location>
</feature>
<keyword evidence="1" id="KW-0812">Transmembrane</keyword>
<proteinExistence type="predicted"/>
<evidence type="ECO:0000313" key="2">
    <source>
        <dbReference type="EMBL" id="MDV0442551.1"/>
    </source>
</evidence>
<dbReference type="Pfam" id="PF13197">
    <property type="entry name" value="DUF4013"/>
    <property type="match status" value="1"/>
</dbReference>
<keyword evidence="1" id="KW-0472">Membrane</keyword>
<dbReference type="InterPro" id="IPR025098">
    <property type="entry name" value="DUF4013"/>
</dbReference>
<evidence type="ECO:0000313" key="3">
    <source>
        <dbReference type="Proteomes" id="UP001273136"/>
    </source>
</evidence>
<feature type="transmembrane region" description="Helical" evidence="1">
    <location>
        <begin position="221"/>
        <end position="243"/>
    </location>
</feature>
<evidence type="ECO:0000256" key="1">
    <source>
        <dbReference type="SAM" id="Phobius"/>
    </source>
</evidence>